<evidence type="ECO:0000313" key="1">
    <source>
        <dbReference type="EMBL" id="WOG95153.1"/>
    </source>
</evidence>
<dbReference type="PANTHER" id="PTHR33116">
    <property type="entry name" value="REVERSE TRANSCRIPTASE ZINC-BINDING DOMAIN-CONTAINING PROTEIN-RELATED-RELATED"/>
    <property type="match status" value="1"/>
</dbReference>
<dbReference type="EMBL" id="CP093346">
    <property type="protein sequence ID" value="WOG95153.1"/>
    <property type="molecule type" value="Genomic_DNA"/>
</dbReference>
<dbReference type="PANTHER" id="PTHR33116:SF76">
    <property type="entry name" value="DUF4283 DOMAIN-CONTAINING PROTEIN"/>
    <property type="match status" value="1"/>
</dbReference>
<evidence type="ECO:0008006" key="3">
    <source>
        <dbReference type="Google" id="ProtNLM"/>
    </source>
</evidence>
<evidence type="ECO:0000313" key="2">
    <source>
        <dbReference type="Proteomes" id="UP000077755"/>
    </source>
</evidence>
<accession>A0AAF0WV11</accession>
<reference evidence="1" key="2">
    <citation type="submission" date="2022-03" db="EMBL/GenBank/DDBJ databases">
        <title>Draft title - Genomic analysis of global carrot germplasm unveils the trajectory of domestication and the origin of high carotenoid orange carrot.</title>
        <authorList>
            <person name="Iorizzo M."/>
            <person name="Ellison S."/>
            <person name="Senalik D."/>
            <person name="Macko-Podgorni A."/>
            <person name="Grzebelus D."/>
            <person name="Bostan H."/>
            <person name="Rolling W."/>
            <person name="Curaba J."/>
            <person name="Simon P."/>
        </authorList>
    </citation>
    <scope>NUCLEOTIDE SEQUENCE</scope>
    <source>
        <tissue evidence="1">Leaf</tissue>
    </source>
</reference>
<reference evidence="1" key="1">
    <citation type="journal article" date="2016" name="Nat. Genet.">
        <title>A high-quality carrot genome assembly provides new insights into carotenoid accumulation and asterid genome evolution.</title>
        <authorList>
            <person name="Iorizzo M."/>
            <person name="Ellison S."/>
            <person name="Senalik D."/>
            <person name="Zeng P."/>
            <person name="Satapoomin P."/>
            <person name="Huang J."/>
            <person name="Bowman M."/>
            <person name="Iovene M."/>
            <person name="Sanseverino W."/>
            <person name="Cavagnaro P."/>
            <person name="Yildiz M."/>
            <person name="Macko-Podgorni A."/>
            <person name="Moranska E."/>
            <person name="Grzebelus E."/>
            <person name="Grzebelus D."/>
            <person name="Ashrafi H."/>
            <person name="Zheng Z."/>
            <person name="Cheng S."/>
            <person name="Spooner D."/>
            <person name="Van Deynze A."/>
            <person name="Simon P."/>
        </authorList>
    </citation>
    <scope>NUCLEOTIDE SEQUENCE</scope>
    <source>
        <tissue evidence="1">Leaf</tissue>
    </source>
</reference>
<proteinExistence type="predicted"/>
<dbReference type="AlphaFoldDB" id="A0AAF0WV11"/>
<protein>
    <recommendedName>
        <fullName evidence="3">Reverse transcriptase zinc-binding domain-containing protein</fullName>
    </recommendedName>
</protein>
<keyword evidence="2" id="KW-1185">Reference proteome</keyword>
<organism evidence="1 2">
    <name type="scientific">Daucus carota subsp. sativus</name>
    <name type="common">Carrot</name>
    <dbReference type="NCBI Taxonomy" id="79200"/>
    <lineage>
        <taxon>Eukaryota</taxon>
        <taxon>Viridiplantae</taxon>
        <taxon>Streptophyta</taxon>
        <taxon>Embryophyta</taxon>
        <taxon>Tracheophyta</taxon>
        <taxon>Spermatophyta</taxon>
        <taxon>Magnoliopsida</taxon>
        <taxon>eudicotyledons</taxon>
        <taxon>Gunneridae</taxon>
        <taxon>Pentapetalae</taxon>
        <taxon>asterids</taxon>
        <taxon>campanulids</taxon>
        <taxon>Apiales</taxon>
        <taxon>Apiaceae</taxon>
        <taxon>Apioideae</taxon>
        <taxon>Scandiceae</taxon>
        <taxon>Daucinae</taxon>
        <taxon>Daucus</taxon>
        <taxon>Daucus sect. Daucus</taxon>
    </lineage>
</organism>
<name>A0AAF0WV11_DAUCS</name>
<sequence>MVSFWTRHFILPKGVHNVLQSIFTRFLWKGNTTSIGGAKVAWDDLCLPISEGGLSLPNPSEWNRAQILHYLWLIITKNTSSLWSKWVLGTVLKSKNFWLVPIPFDCSWIWRQVLMLREEARPLISYDIGRGDSISLWFDPWFRSRPLATNRNDPIISYANSNPGARVSDIIVGTEWRLPLPNTNQRHPSARFNR</sequence>
<gene>
    <name evidence="1" type="ORF">DCAR_0414456</name>
</gene>
<dbReference type="Proteomes" id="UP000077755">
    <property type="component" value="Chromosome 4"/>
</dbReference>